<dbReference type="OrthoDB" id="9801383at2"/>
<gene>
    <name evidence="2" type="ORF">C3942_16795</name>
</gene>
<dbReference type="AlphaFoldDB" id="A0A2S5TCZ2"/>
<dbReference type="Proteomes" id="UP000238220">
    <property type="component" value="Unassembled WGS sequence"/>
</dbReference>
<keyword evidence="3" id="KW-1185">Reference proteome</keyword>
<dbReference type="SUPFAM" id="SSF63829">
    <property type="entry name" value="Calcium-dependent phosphotriesterase"/>
    <property type="match status" value="1"/>
</dbReference>
<name>A0A2S5TCZ2_9GAMM</name>
<dbReference type="EMBL" id="PSNW01000010">
    <property type="protein sequence ID" value="PPE72708.1"/>
    <property type="molecule type" value="Genomic_DNA"/>
</dbReference>
<protein>
    <submittedName>
        <fullName evidence="2">Phosphatase</fullName>
    </submittedName>
</protein>
<dbReference type="PANTHER" id="PTHR35399">
    <property type="entry name" value="SLR8030 PROTEIN"/>
    <property type="match status" value="1"/>
</dbReference>
<sequence>MSHHDHDDDVVTNTSANPHIMEIAETRFTRRQTLFGGLSATTAALFGSLSLAGCDDDDNDEPATPPVEEPIPTPKLSFVPVPKSTADVLTVPDGYTAQVLYSLGDPIKEGVPAWADNGSETGASYVDRAGDHHDGMYFFGLAATGATPDPKASDRGILCMNHEALTTTYLHAAGETRVSGKRTVPDECIKEMNAHGVSVIEVKKNAAGKFAVTKGSLNRRITTFTEMELSGPVRGDSQVVTKFSTNGTKTRGTVNNCANGYTPWGTYLTCEENWAGYFARAADDNSKRTGDIAKQATSLARYGNAQGAAGRHLWETAGADDQFARWITGVTGDAATADYRNVINTFGFVVEIDPYDTTKTPKKRTALGRFAHEGCWPGPVKAGKPVVFYMGDDNRGDYIYKFVSTANWDPADANKADRMAVGDKYMDSGKLYVAKFNANGTGEWVELTFDKNGLNATSPNYPFANQADVCLNTRLAGDAVGATKMDRPEWGAVNPINGEVYLTLTNNSNRGSASQPVNAANPRNYDADTGSTSSSLNGNVNGHIIRWHEDGDSPAATTFEWDIYLFGSRSTYPADVNLSNLGANNDLSSPDGLWFDPRGVLWIQTDDGAYTDTTNCMMLAAAPGAVGDGGDITVAGQTTYKGKNPTSNDLRRFLVGPKDCEITGIAMTPDGKTMFVNIQHPGESGSLAAPLSHWPDGGVTRPRSSTVVVTRDDGGVIGI</sequence>
<evidence type="ECO:0000313" key="2">
    <source>
        <dbReference type="EMBL" id="PPE72708.1"/>
    </source>
</evidence>
<organism evidence="2 3">
    <name type="scientific">Solimonas fluminis</name>
    <dbReference type="NCBI Taxonomy" id="2086571"/>
    <lineage>
        <taxon>Bacteria</taxon>
        <taxon>Pseudomonadati</taxon>
        <taxon>Pseudomonadota</taxon>
        <taxon>Gammaproteobacteria</taxon>
        <taxon>Nevskiales</taxon>
        <taxon>Nevskiaceae</taxon>
        <taxon>Solimonas</taxon>
    </lineage>
</organism>
<dbReference type="RefSeq" id="WP_104231518.1">
    <property type="nucleotide sequence ID" value="NZ_PSNW01000010.1"/>
</dbReference>
<accession>A0A2S5TCZ2</accession>
<dbReference type="Pfam" id="PF05787">
    <property type="entry name" value="PhoX"/>
    <property type="match status" value="1"/>
</dbReference>
<dbReference type="PANTHER" id="PTHR35399:SF2">
    <property type="entry name" value="DUF839 DOMAIN-CONTAINING PROTEIN"/>
    <property type="match status" value="1"/>
</dbReference>
<comment type="caution">
    <text evidence="2">The sequence shown here is derived from an EMBL/GenBank/DDBJ whole genome shotgun (WGS) entry which is preliminary data.</text>
</comment>
<evidence type="ECO:0000313" key="3">
    <source>
        <dbReference type="Proteomes" id="UP000238220"/>
    </source>
</evidence>
<feature type="compositionally biased region" description="Pro residues" evidence="1">
    <location>
        <begin position="63"/>
        <end position="73"/>
    </location>
</feature>
<dbReference type="InterPro" id="IPR008557">
    <property type="entry name" value="PhoX"/>
</dbReference>
<reference evidence="2 3" key="1">
    <citation type="submission" date="2018-02" db="EMBL/GenBank/DDBJ databases">
        <title>Genome sequencing of Solimonas sp. HR-BB.</title>
        <authorList>
            <person name="Lee Y."/>
            <person name="Jeon C.O."/>
        </authorList>
    </citation>
    <scope>NUCLEOTIDE SEQUENCE [LARGE SCALE GENOMIC DNA]</scope>
    <source>
        <strain evidence="2 3">HR-BB</strain>
    </source>
</reference>
<proteinExistence type="predicted"/>
<feature type="region of interest" description="Disordered" evidence="1">
    <location>
        <begin position="53"/>
        <end position="76"/>
    </location>
</feature>
<evidence type="ECO:0000256" key="1">
    <source>
        <dbReference type="SAM" id="MobiDB-lite"/>
    </source>
</evidence>